<keyword evidence="2" id="KW-0732">Signal</keyword>
<accession>A0A366FNP8</accession>
<keyword evidence="1" id="KW-1133">Transmembrane helix</keyword>
<dbReference type="EMBL" id="QNRK01000006">
    <property type="protein sequence ID" value="RBP16191.1"/>
    <property type="molecule type" value="Genomic_DNA"/>
</dbReference>
<evidence type="ECO:0000256" key="1">
    <source>
        <dbReference type="SAM" id="Phobius"/>
    </source>
</evidence>
<dbReference type="Proteomes" id="UP000253529">
    <property type="component" value="Unassembled WGS sequence"/>
</dbReference>
<evidence type="ECO:0000313" key="4">
    <source>
        <dbReference type="Proteomes" id="UP000253529"/>
    </source>
</evidence>
<organism evidence="3 4">
    <name type="scientific">Roseiarcus fermentans</name>
    <dbReference type="NCBI Taxonomy" id="1473586"/>
    <lineage>
        <taxon>Bacteria</taxon>
        <taxon>Pseudomonadati</taxon>
        <taxon>Pseudomonadota</taxon>
        <taxon>Alphaproteobacteria</taxon>
        <taxon>Hyphomicrobiales</taxon>
        <taxon>Roseiarcaceae</taxon>
        <taxon>Roseiarcus</taxon>
    </lineage>
</organism>
<proteinExistence type="predicted"/>
<evidence type="ECO:0000256" key="2">
    <source>
        <dbReference type="SAM" id="SignalP"/>
    </source>
</evidence>
<feature type="signal peptide" evidence="2">
    <location>
        <begin position="1"/>
        <end position="21"/>
    </location>
</feature>
<evidence type="ECO:0000313" key="3">
    <source>
        <dbReference type="EMBL" id="RBP16191.1"/>
    </source>
</evidence>
<keyword evidence="1" id="KW-0472">Membrane</keyword>
<feature type="chain" id="PRO_5017073936" evidence="2">
    <location>
        <begin position="22"/>
        <end position="192"/>
    </location>
</feature>
<name>A0A366FNP8_9HYPH</name>
<dbReference type="AlphaFoldDB" id="A0A366FNP8"/>
<protein>
    <submittedName>
        <fullName evidence="3">Putative secreted protein with PEP-CTERM sorting signal</fullName>
    </submittedName>
</protein>
<keyword evidence="1" id="KW-0812">Transmembrane</keyword>
<dbReference type="RefSeq" id="WP_113888513.1">
    <property type="nucleotide sequence ID" value="NZ_QNRK01000006.1"/>
</dbReference>
<reference evidence="3 4" key="1">
    <citation type="submission" date="2018-06" db="EMBL/GenBank/DDBJ databases">
        <title>Genomic Encyclopedia of Type Strains, Phase IV (KMG-IV): sequencing the most valuable type-strain genomes for metagenomic binning, comparative biology and taxonomic classification.</title>
        <authorList>
            <person name="Goeker M."/>
        </authorList>
    </citation>
    <scope>NUCLEOTIDE SEQUENCE [LARGE SCALE GENOMIC DNA]</scope>
    <source>
        <strain evidence="3 4">DSM 24875</strain>
    </source>
</reference>
<sequence length="192" mass="19622">MKTIMVTAAALLAVSGAAANAATVRETFTFDDASNTVASGWFTYDSSKSGVLGYGDLEGFSLSVLGSTYDLSFVQGLTDPSDYVYFGYDTASMTFVPASISGYAGAYSGILAGLGYSPNTGFFFDPLVGEADPAGTGADGVFGNYVNATQANATALSVSVVPELSTWAMMGAGFAALAFVGYRRSRPAGVIA</sequence>
<gene>
    <name evidence="3" type="ORF">DFR50_106153</name>
</gene>
<feature type="transmembrane region" description="Helical" evidence="1">
    <location>
        <begin position="164"/>
        <end position="182"/>
    </location>
</feature>
<comment type="caution">
    <text evidence="3">The sequence shown here is derived from an EMBL/GenBank/DDBJ whole genome shotgun (WGS) entry which is preliminary data.</text>
</comment>
<keyword evidence="4" id="KW-1185">Reference proteome</keyword>